<keyword evidence="1" id="KW-0119">Carbohydrate metabolism</keyword>
<dbReference type="Gene3D" id="3.30.420.40">
    <property type="match status" value="2"/>
</dbReference>
<dbReference type="GO" id="GO:0016301">
    <property type="term" value="F:kinase activity"/>
    <property type="evidence" value="ECO:0007669"/>
    <property type="project" value="UniProtKB-KW"/>
</dbReference>
<dbReference type="PANTHER" id="PTHR30605">
    <property type="entry name" value="ANHYDRO-N-ACETYLMURAMIC ACID KINASE"/>
    <property type="match status" value="1"/>
</dbReference>
<dbReference type="Proteomes" id="UP001430954">
    <property type="component" value="Unassembled WGS sequence"/>
</dbReference>
<dbReference type="Pfam" id="PF03702">
    <property type="entry name" value="AnmK"/>
    <property type="match status" value="1"/>
</dbReference>
<comment type="caution">
    <text evidence="2">The sequence shown here is derived from an EMBL/GenBank/DDBJ whole genome shotgun (WGS) entry which is preliminary data.</text>
</comment>
<dbReference type="RefSeq" id="WP_223677123.1">
    <property type="nucleotide sequence ID" value="NZ_JAINZW010000009.1"/>
</dbReference>
<keyword evidence="1" id="KW-0067">ATP-binding</keyword>
<comment type="pathway">
    <text evidence="1">Cell wall biogenesis; peptidoglycan recycling.</text>
</comment>
<dbReference type="InterPro" id="IPR005338">
    <property type="entry name" value="Anhydro_N_Ac-Mur_kinase"/>
</dbReference>
<sequence>MATASPPVQHDDPPETGGFFVGPGLFVGLISGTSADGIDAALVRFDDAGGALQCEVLHARTTPWPDDLRRRLVVLGQGGSLDSLDELGTLDTRLGEAFAEAAASLVRDAGLTAAHVRAIGSHGQTLRHRPEGARFDGRHPFTIQLGDAHVIAERTGIATVADFRRRDVAAGGHGAPLVPAFHAALLHSPDEDRAALNLGGIANFTLLPRQGDVRGFDTGPANALMDAWCERHLGQPFDADGAWASTGAPDLALLARLRSDPYFALPPPKSTGREHFHLDWLQRHLHGSERPQDVQATLLELSATTVVDALRAHQPTTRRVLACGGGVRNAGLLARIAALLPGVAVESTALHGLDPDFVEAAAFAWLARQAVMGRPGNMASVTGAAGPRVLGVVYPAS</sequence>
<dbReference type="PANTHER" id="PTHR30605:SF0">
    <property type="entry name" value="ANHYDRO-N-ACETYLMURAMIC ACID KINASE"/>
    <property type="match status" value="1"/>
</dbReference>
<comment type="similarity">
    <text evidence="1">Belongs to the anhydro-N-acetylmuramic acid kinase family.</text>
</comment>
<dbReference type="NCBIfam" id="NF007139">
    <property type="entry name" value="PRK09585.1-3"/>
    <property type="match status" value="1"/>
</dbReference>
<evidence type="ECO:0000313" key="2">
    <source>
        <dbReference type="EMBL" id="MBZ4040669.1"/>
    </source>
</evidence>
<dbReference type="EMBL" id="JAINZW010000009">
    <property type="protein sequence ID" value="MBZ4040669.1"/>
    <property type="molecule type" value="Genomic_DNA"/>
</dbReference>
<gene>
    <name evidence="1" type="primary">anmK</name>
    <name evidence="2" type="ORF">K6753_14120</name>
</gene>
<dbReference type="SUPFAM" id="SSF53067">
    <property type="entry name" value="Actin-like ATPase domain"/>
    <property type="match status" value="1"/>
</dbReference>
<keyword evidence="1" id="KW-0547">Nucleotide-binding</keyword>
<dbReference type="CDD" id="cd24050">
    <property type="entry name" value="ASKHA_NBD_ANMK"/>
    <property type="match status" value="1"/>
</dbReference>
<keyword evidence="1 2" id="KW-0418">Kinase</keyword>
<keyword evidence="3" id="KW-1185">Reference proteome</keyword>
<protein>
    <recommendedName>
        <fullName evidence="1">Anhydro-N-acetylmuramic acid kinase</fullName>
        <ecNumber evidence="1">2.7.1.170</ecNumber>
    </recommendedName>
    <alternativeName>
        <fullName evidence="1">AnhMurNAc kinase</fullName>
    </alternativeName>
</protein>
<evidence type="ECO:0000313" key="3">
    <source>
        <dbReference type="Proteomes" id="UP001430954"/>
    </source>
</evidence>
<comment type="function">
    <text evidence="1">Catalyzes the specific phosphorylation of 1,6-anhydro-N-acetylmuramic acid (anhMurNAc) with the simultaneous cleavage of the 1,6-anhydro ring, generating MurNAc-6-P. Is required for the utilization of anhMurNAc either imported from the medium or derived from its own cell wall murein, and thus plays a role in cell wall recycling.</text>
</comment>
<reference evidence="2 3" key="1">
    <citation type="submission" date="2021-09" db="EMBL/GenBank/DDBJ databases">
        <title>Lysobacter sp. 13A isolated from the river sediment.</title>
        <authorList>
            <person name="Liu H."/>
            <person name="Li S."/>
            <person name="Mao S."/>
        </authorList>
    </citation>
    <scope>NUCLEOTIDE SEQUENCE [LARGE SCALE GENOMIC DNA]</scope>
    <source>
        <strain evidence="2 3">13A</strain>
    </source>
</reference>
<evidence type="ECO:0000256" key="1">
    <source>
        <dbReference type="HAMAP-Rule" id="MF_01270"/>
    </source>
</evidence>
<name>A0ABS7T9V5_9GAMM</name>
<keyword evidence="1 2" id="KW-0808">Transferase</keyword>
<dbReference type="HAMAP" id="MF_01270">
    <property type="entry name" value="AnhMurNAc_kinase"/>
    <property type="match status" value="1"/>
</dbReference>
<dbReference type="InterPro" id="IPR043129">
    <property type="entry name" value="ATPase_NBD"/>
</dbReference>
<comment type="pathway">
    <text evidence="1">Amino-sugar metabolism; 1,6-anhydro-N-acetylmuramate degradation.</text>
</comment>
<accession>A0ABS7T9V5</accession>
<dbReference type="EC" id="2.7.1.170" evidence="1"/>
<proteinExistence type="inferred from homology"/>
<feature type="binding site" evidence="1">
    <location>
        <begin position="32"/>
        <end position="39"/>
    </location>
    <ligand>
        <name>ATP</name>
        <dbReference type="ChEBI" id="CHEBI:30616"/>
    </ligand>
</feature>
<organism evidence="2 3">
    <name type="scientific">Novilysobacter selenitireducens</name>
    <dbReference type="NCBI Taxonomy" id="2872639"/>
    <lineage>
        <taxon>Bacteria</taxon>
        <taxon>Pseudomonadati</taxon>
        <taxon>Pseudomonadota</taxon>
        <taxon>Gammaproteobacteria</taxon>
        <taxon>Lysobacterales</taxon>
        <taxon>Lysobacteraceae</taxon>
        <taxon>Novilysobacter</taxon>
    </lineage>
</organism>
<comment type="catalytic activity">
    <reaction evidence="1">
        <text>1,6-anhydro-N-acetyl-beta-muramate + ATP + H2O = N-acetyl-D-muramate 6-phosphate + ADP + H(+)</text>
        <dbReference type="Rhea" id="RHEA:24952"/>
        <dbReference type="ChEBI" id="CHEBI:15377"/>
        <dbReference type="ChEBI" id="CHEBI:15378"/>
        <dbReference type="ChEBI" id="CHEBI:30616"/>
        <dbReference type="ChEBI" id="CHEBI:58690"/>
        <dbReference type="ChEBI" id="CHEBI:58722"/>
        <dbReference type="ChEBI" id="CHEBI:456216"/>
        <dbReference type="EC" id="2.7.1.170"/>
    </reaction>
</comment>